<keyword evidence="6" id="KW-0677">Repeat</keyword>
<keyword evidence="5" id="KW-0732">Signal</keyword>
<dbReference type="InterPro" id="IPR013783">
    <property type="entry name" value="Ig-like_fold"/>
</dbReference>
<evidence type="ECO:0000256" key="13">
    <source>
        <dbReference type="ARBA" id="ARBA00023319"/>
    </source>
</evidence>
<accession>A0ABD2PFB8</accession>
<dbReference type="InterPro" id="IPR000242">
    <property type="entry name" value="PTP_cat"/>
</dbReference>
<feature type="domain" description="Fibronectin type-III" evidence="19">
    <location>
        <begin position="297"/>
        <end position="409"/>
    </location>
</feature>
<evidence type="ECO:0000256" key="5">
    <source>
        <dbReference type="ARBA" id="ARBA00022729"/>
    </source>
</evidence>
<dbReference type="GO" id="GO:0009653">
    <property type="term" value="P:anatomical structure morphogenesis"/>
    <property type="evidence" value="ECO:0007669"/>
    <property type="project" value="UniProtKB-ARBA"/>
</dbReference>
<dbReference type="Gene3D" id="2.60.40.10">
    <property type="entry name" value="Immunoglobulins"/>
    <property type="match status" value="4"/>
</dbReference>
<keyword evidence="11" id="KW-1015">Disulfide bond</keyword>
<evidence type="ECO:0000256" key="6">
    <source>
        <dbReference type="ARBA" id="ARBA00022737"/>
    </source>
</evidence>
<dbReference type="InterPro" id="IPR003598">
    <property type="entry name" value="Ig_sub2"/>
</dbReference>
<dbReference type="PROSITE" id="PS50055">
    <property type="entry name" value="TYR_PHOSPHATASE_PTP"/>
    <property type="match status" value="2"/>
</dbReference>
<comment type="catalytic activity">
    <reaction evidence="14">
        <text>O-phospho-L-tyrosyl-[protein] + H2O = L-tyrosyl-[protein] + phosphate</text>
        <dbReference type="Rhea" id="RHEA:10684"/>
        <dbReference type="Rhea" id="RHEA-COMP:10136"/>
        <dbReference type="Rhea" id="RHEA-COMP:20101"/>
        <dbReference type="ChEBI" id="CHEBI:15377"/>
        <dbReference type="ChEBI" id="CHEBI:43474"/>
        <dbReference type="ChEBI" id="CHEBI:46858"/>
        <dbReference type="ChEBI" id="CHEBI:61978"/>
        <dbReference type="EC" id="3.1.3.48"/>
    </reaction>
</comment>
<evidence type="ECO:0000259" key="19">
    <source>
        <dbReference type="PROSITE" id="PS50853"/>
    </source>
</evidence>
<keyword evidence="13" id="KW-0393">Immunoglobulin domain</keyword>
<dbReference type="PANTHER" id="PTHR19134">
    <property type="entry name" value="RECEPTOR-TYPE TYROSINE-PROTEIN PHOSPHATASE"/>
    <property type="match status" value="1"/>
</dbReference>
<dbReference type="PANTHER" id="PTHR19134:SF495">
    <property type="entry name" value="TYROSINE-PROTEIN PHOSPHATASE 69D"/>
    <property type="match status" value="1"/>
</dbReference>
<sequence length="1258" mass="144691">MTPKIVSLSPPIYTKMTKKIKLYCTVQGYPIEEIKWFKNDQLLPEESWKVKTINQTLKNSTFEIDSVNKNDNGTYTCVANTNVESTNKSTMILVLDKPQININFVKSIGIGKIYLNWTVNDGNDPKHLTYRIQYMSTEDSTWFYYTDKVEGSNKSYILKSNFKNDTEYTIRIMASNQEGDSQYSMSKPIAMLSEEPIFIPEVKVTGVTVSSITIKWSEPPPKLNDLIHYYQLISKSNNSSLKETIQPATRDNLYMFSDLNPATTYMFQVSACSDYTNMCGPSSDIVNGTTMDGISGPPSEAFIECRFDNISQKGFVSVSWKPPVNPHGTIMSYNVNVVGSASFHNEQGIMEQITWGPKVTSVSENMLNTRFYNVSANTNYTVRISGVTRTKRNGHDVELKCSMPPTLPDKQRLSRLAWRKIEEHMGKYIFKLNMPRVSERNGPICCYRIYLVRMESYQKLAELPEPEDLLIVSYQEAHRTPKGGAYVAEMFDNAAFHPEVFLGDDQVYNSTGGECDECIGLRPYSTPRQIIATASNTSTNTSNETINRVKRNTLVDPLPPYDGSLDIDSNYTGFVEILVRGADYRALAAYSNYFVMMNPGPEVVEAPVVNSFSLVVKILCGLLIIIFLLLFALIVLHRYTKQAHAQAVEMITFRTSLRFLCRSLRGRQRLVSLNPPDMCPINKRDLLSAYIERHRDSDYGFQQEFELLPDRFTDRTTRSSDSRDNVYKNRYPDIKAYDQTRVKLSQVDSIAGSDYINANYVLSYRERKKFICAQGPMDTTVNDFWRMIWEQHLELILMLTNLEEYSKTKCAKYWPDKVDSDKTFGDITVVHLDETRFSDYLVRNLKIYRKNGIKEEERKITQYHYLVWKDFMAPEHPNGIIKFIKRMNEIYSIERGCILVHCSAGVGRTGTLVALDCLLQQLKEEGHVSIFNTICDLRHQRNFLVQSLKQYIFIYRALMEVAQYGDQEISADELKVTYEKAKKCDINESKCKLEEQFEKIVNAFEDRKSTSVALAEENRDKNRSEHVVPYDRNRVILTPLTGREHSTYINATFIEGYDNNESFIITQDPMENTVNDFWRMVSEQGISVIVMLSELGEGKCPRYWPEDESCYEHITVRYVQAESCPYYTRREMYVKCRDGEDLKVTHLQYHGWPTVDGEVPEVTRGLIELVDHSQSSLSSGGCSPSMIVHCNLGTIRSSMFVGLAILVQQLRIERRVDIFTLTRKLRTQRLELLNTYAQYEFLHRAIVNYAELHSLCNT</sequence>
<dbReference type="PROSITE" id="PS50056">
    <property type="entry name" value="TYR_PHOSPHATASE_2"/>
    <property type="match status" value="2"/>
</dbReference>
<evidence type="ECO:0000256" key="9">
    <source>
        <dbReference type="ARBA" id="ARBA00022989"/>
    </source>
</evidence>
<dbReference type="FunFam" id="3.90.190.10:FF:000092">
    <property type="entry name" value="Tyrosine-protein phosphatase 69D"/>
    <property type="match status" value="1"/>
</dbReference>
<comment type="subcellular location">
    <subcellularLocation>
        <location evidence="1">Membrane</location>
        <topology evidence="1">Single-pass membrane protein</topology>
    </subcellularLocation>
</comment>
<dbReference type="InterPro" id="IPR000387">
    <property type="entry name" value="Tyr_Pase_dom"/>
</dbReference>
<dbReference type="InterPro" id="IPR050348">
    <property type="entry name" value="Protein-Tyr_Phosphatase"/>
</dbReference>
<dbReference type="EC" id="3.1.3.48" evidence="3"/>
<dbReference type="SUPFAM" id="SSF48726">
    <property type="entry name" value="Immunoglobulin"/>
    <property type="match status" value="1"/>
</dbReference>
<keyword evidence="12" id="KW-0675">Receptor</keyword>
<evidence type="ECO:0000256" key="10">
    <source>
        <dbReference type="ARBA" id="ARBA00023136"/>
    </source>
</evidence>
<dbReference type="InterPro" id="IPR003595">
    <property type="entry name" value="Tyr_Pase_cat"/>
</dbReference>
<evidence type="ECO:0000256" key="3">
    <source>
        <dbReference type="ARBA" id="ARBA00013064"/>
    </source>
</evidence>
<feature type="domain" description="Tyrosine-protein phosphatase" evidence="16">
    <location>
        <begin position="701"/>
        <end position="961"/>
    </location>
</feature>
<evidence type="ECO:0000259" key="17">
    <source>
        <dbReference type="PROSITE" id="PS50056"/>
    </source>
</evidence>
<dbReference type="InterPro" id="IPR007110">
    <property type="entry name" value="Ig-like_dom"/>
</dbReference>
<dbReference type="Gene3D" id="3.90.190.10">
    <property type="entry name" value="Protein tyrosine phosphatase superfamily"/>
    <property type="match status" value="2"/>
</dbReference>
<evidence type="ECO:0000256" key="8">
    <source>
        <dbReference type="ARBA" id="ARBA00022912"/>
    </source>
</evidence>
<dbReference type="Pfam" id="PF07679">
    <property type="entry name" value="I-set"/>
    <property type="match status" value="1"/>
</dbReference>
<feature type="domain" description="Tyrosine-protein phosphatase" evidence="16">
    <location>
        <begin position="993"/>
        <end position="1249"/>
    </location>
</feature>
<evidence type="ECO:0000313" key="20">
    <source>
        <dbReference type="EMBL" id="KAL3289466.1"/>
    </source>
</evidence>
<dbReference type="SMART" id="SM00194">
    <property type="entry name" value="PTPc"/>
    <property type="match status" value="2"/>
</dbReference>
<dbReference type="Proteomes" id="UP001516400">
    <property type="component" value="Unassembled WGS sequence"/>
</dbReference>
<name>A0ABD2PFB8_9CUCU</name>
<comment type="similarity">
    <text evidence="2">Belongs to the protein-tyrosine phosphatase family. Receptor class 2A subfamily.</text>
</comment>
<feature type="domain" description="Tyrosine specific protein phosphatases" evidence="17">
    <location>
        <begin position="1164"/>
        <end position="1240"/>
    </location>
</feature>
<dbReference type="SUPFAM" id="SSF49265">
    <property type="entry name" value="Fibronectin type III"/>
    <property type="match status" value="2"/>
</dbReference>
<keyword evidence="9 15" id="KW-1133">Transmembrane helix</keyword>
<feature type="domain" description="Fibronectin type-III" evidence="19">
    <location>
        <begin position="196"/>
        <end position="293"/>
    </location>
</feature>
<dbReference type="PROSITE" id="PS50853">
    <property type="entry name" value="FN3"/>
    <property type="match status" value="3"/>
</dbReference>
<feature type="transmembrane region" description="Helical" evidence="15">
    <location>
        <begin position="614"/>
        <end position="636"/>
    </location>
</feature>
<evidence type="ECO:0000259" key="18">
    <source>
        <dbReference type="PROSITE" id="PS50835"/>
    </source>
</evidence>
<dbReference type="SMART" id="SM00060">
    <property type="entry name" value="FN3"/>
    <property type="match status" value="3"/>
</dbReference>
<reference evidence="20 21" key="1">
    <citation type="journal article" date="2021" name="BMC Biol.">
        <title>Horizontally acquired antibacterial genes associated with adaptive radiation of ladybird beetles.</title>
        <authorList>
            <person name="Li H.S."/>
            <person name="Tang X.F."/>
            <person name="Huang Y.H."/>
            <person name="Xu Z.Y."/>
            <person name="Chen M.L."/>
            <person name="Du X.Y."/>
            <person name="Qiu B.Y."/>
            <person name="Chen P.T."/>
            <person name="Zhang W."/>
            <person name="Slipinski A."/>
            <person name="Escalona H.E."/>
            <person name="Waterhouse R.M."/>
            <person name="Zwick A."/>
            <person name="Pang H."/>
        </authorList>
    </citation>
    <scope>NUCLEOTIDE SEQUENCE [LARGE SCALE GENOMIC DNA]</scope>
    <source>
        <strain evidence="20">SYSU2018</strain>
    </source>
</reference>
<dbReference type="FunFam" id="3.90.190.10:FF:000102">
    <property type="entry name" value="Receptor-type tyrosine-protein phosphatase"/>
    <property type="match status" value="1"/>
</dbReference>
<dbReference type="CDD" id="cd00096">
    <property type="entry name" value="Ig"/>
    <property type="match status" value="1"/>
</dbReference>
<dbReference type="GO" id="GO:0005001">
    <property type="term" value="F:transmembrane receptor protein tyrosine phosphatase activity"/>
    <property type="evidence" value="ECO:0007669"/>
    <property type="project" value="UniProtKB-ARBA"/>
</dbReference>
<comment type="caution">
    <text evidence="20">The sequence shown here is derived from an EMBL/GenBank/DDBJ whole genome shotgun (WGS) entry which is preliminary data.</text>
</comment>
<evidence type="ECO:0000256" key="15">
    <source>
        <dbReference type="SAM" id="Phobius"/>
    </source>
</evidence>
<feature type="domain" description="Ig-like" evidence="18">
    <location>
        <begin position="3"/>
        <end position="93"/>
    </location>
</feature>
<dbReference type="AlphaFoldDB" id="A0ABD2PFB8"/>
<dbReference type="Pfam" id="PF00041">
    <property type="entry name" value="fn3"/>
    <property type="match status" value="3"/>
</dbReference>
<dbReference type="PROSITE" id="PS50835">
    <property type="entry name" value="IG_LIKE"/>
    <property type="match status" value="1"/>
</dbReference>
<dbReference type="InterPro" id="IPR003961">
    <property type="entry name" value="FN3_dom"/>
</dbReference>
<dbReference type="PROSITE" id="PS00383">
    <property type="entry name" value="TYR_PHOSPHATASE_1"/>
    <property type="match status" value="2"/>
</dbReference>
<proteinExistence type="inferred from homology"/>
<evidence type="ECO:0000256" key="1">
    <source>
        <dbReference type="ARBA" id="ARBA00004167"/>
    </source>
</evidence>
<dbReference type="Pfam" id="PF00102">
    <property type="entry name" value="Y_phosphatase"/>
    <property type="match status" value="2"/>
</dbReference>
<evidence type="ECO:0000259" key="16">
    <source>
        <dbReference type="PROSITE" id="PS50055"/>
    </source>
</evidence>
<dbReference type="GO" id="GO:0048666">
    <property type="term" value="P:neuron development"/>
    <property type="evidence" value="ECO:0007669"/>
    <property type="project" value="UniProtKB-ARBA"/>
</dbReference>
<dbReference type="PRINTS" id="PR00700">
    <property type="entry name" value="PRTYPHPHTASE"/>
</dbReference>
<organism evidence="20 21">
    <name type="scientific">Cryptolaemus montrouzieri</name>
    <dbReference type="NCBI Taxonomy" id="559131"/>
    <lineage>
        <taxon>Eukaryota</taxon>
        <taxon>Metazoa</taxon>
        <taxon>Ecdysozoa</taxon>
        <taxon>Arthropoda</taxon>
        <taxon>Hexapoda</taxon>
        <taxon>Insecta</taxon>
        <taxon>Pterygota</taxon>
        <taxon>Neoptera</taxon>
        <taxon>Endopterygota</taxon>
        <taxon>Coleoptera</taxon>
        <taxon>Polyphaga</taxon>
        <taxon>Cucujiformia</taxon>
        <taxon>Coccinelloidea</taxon>
        <taxon>Coccinellidae</taxon>
        <taxon>Scymninae</taxon>
        <taxon>Scymnini</taxon>
        <taxon>Cryptolaemus</taxon>
    </lineage>
</organism>
<evidence type="ECO:0000256" key="14">
    <source>
        <dbReference type="ARBA" id="ARBA00051722"/>
    </source>
</evidence>
<dbReference type="CDD" id="cd00063">
    <property type="entry name" value="FN3"/>
    <property type="match status" value="3"/>
</dbReference>
<feature type="domain" description="Tyrosine specific protein phosphatases" evidence="17">
    <location>
        <begin position="881"/>
        <end position="952"/>
    </location>
</feature>
<dbReference type="EMBL" id="JABFTP020000186">
    <property type="protein sequence ID" value="KAL3289466.1"/>
    <property type="molecule type" value="Genomic_DNA"/>
</dbReference>
<evidence type="ECO:0000256" key="7">
    <source>
        <dbReference type="ARBA" id="ARBA00022801"/>
    </source>
</evidence>
<dbReference type="CDD" id="cd00047">
    <property type="entry name" value="PTPc"/>
    <property type="match status" value="2"/>
</dbReference>
<dbReference type="InterPro" id="IPR036179">
    <property type="entry name" value="Ig-like_dom_sf"/>
</dbReference>
<keyword evidence="21" id="KW-1185">Reference proteome</keyword>
<gene>
    <name evidence="20" type="ORF">HHI36_022889</name>
</gene>
<evidence type="ECO:0000256" key="12">
    <source>
        <dbReference type="ARBA" id="ARBA00023170"/>
    </source>
</evidence>
<evidence type="ECO:0000256" key="2">
    <source>
        <dbReference type="ARBA" id="ARBA00010504"/>
    </source>
</evidence>
<keyword evidence="7" id="KW-0378">Hydrolase</keyword>
<dbReference type="SMART" id="SM00408">
    <property type="entry name" value="IGc2"/>
    <property type="match status" value="1"/>
</dbReference>
<dbReference type="InterPro" id="IPR036116">
    <property type="entry name" value="FN3_sf"/>
</dbReference>
<evidence type="ECO:0000313" key="21">
    <source>
        <dbReference type="Proteomes" id="UP001516400"/>
    </source>
</evidence>
<evidence type="ECO:0000256" key="4">
    <source>
        <dbReference type="ARBA" id="ARBA00022692"/>
    </source>
</evidence>
<dbReference type="GO" id="GO:0016020">
    <property type="term" value="C:membrane"/>
    <property type="evidence" value="ECO:0007669"/>
    <property type="project" value="UniProtKB-SubCell"/>
</dbReference>
<keyword evidence="4 15" id="KW-0812">Transmembrane</keyword>
<dbReference type="InterPro" id="IPR029021">
    <property type="entry name" value="Prot-tyrosine_phosphatase-like"/>
</dbReference>
<dbReference type="SUPFAM" id="SSF52799">
    <property type="entry name" value="(Phosphotyrosine protein) phosphatases II"/>
    <property type="match status" value="2"/>
</dbReference>
<keyword evidence="8" id="KW-0904">Protein phosphatase</keyword>
<dbReference type="InterPro" id="IPR016130">
    <property type="entry name" value="Tyr_Pase_AS"/>
</dbReference>
<evidence type="ECO:0000256" key="11">
    <source>
        <dbReference type="ARBA" id="ARBA00023157"/>
    </source>
</evidence>
<dbReference type="SMART" id="SM00409">
    <property type="entry name" value="IG"/>
    <property type="match status" value="1"/>
</dbReference>
<dbReference type="InterPro" id="IPR003599">
    <property type="entry name" value="Ig_sub"/>
</dbReference>
<dbReference type="SMART" id="SM00404">
    <property type="entry name" value="PTPc_motif"/>
    <property type="match status" value="2"/>
</dbReference>
<keyword evidence="10 15" id="KW-0472">Membrane</keyword>
<dbReference type="InterPro" id="IPR013098">
    <property type="entry name" value="Ig_I-set"/>
</dbReference>
<feature type="domain" description="Fibronectin type-III" evidence="19">
    <location>
        <begin position="98"/>
        <end position="195"/>
    </location>
</feature>
<protein>
    <recommendedName>
        <fullName evidence="3">protein-tyrosine-phosphatase</fullName>
        <ecNumber evidence="3">3.1.3.48</ecNumber>
    </recommendedName>
</protein>